<dbReference type="Gene3D" id="3.40.50.2000">
    <property type="entry name" value="Glycogen Phosphorylase B"/>
    <property type="match status" value="1"/>
</dbReference>
<gene>
    <name evidence="2" type="ORF">QYB97_03995</name>
</gene>
<dbReference type="SUPFAM" id="SSF53756">
    <property type="entry name" value="UDP-Glycosyltransferase/glycogen phosphorylase"/>
    <property type="match status" value="1"/>
</dbReference>
<keyword evidence="2" id="KW-0808">Transferase</keyword>
<feature type="domain" description="Spore protein YkvP/CgeB glycosyl transferase-like" evidence="1">
    <location>
        <begin position="157"/>
        <end position="313"/>
    </location>
</feature>
<dbReference type="Proteomes" id="UP001172721">
    <property type="component" value="Unassembled WGS sequence"/>
</dbReference>
<keyword evidence="2" id="KW-0328">Glycosyltransferase</keyword>
<keyword evidence="3" id="KW-1185">Reference proteome</keyword>
<organism evidence="2 3">
    <name type="scientific">Fictibacillus fluitans</name>
    <dbReference type="NCBI Taxonomy" id="3058422"/>
    <lineage>
        <taxon>Bacteria</taxon>
        <taxon>Bacillati</taxon>
        <taxon>Bacillota</taxon>
        <taxon>Bacilli</taxon>
        <taxon>Bacillales</taxon>
        <taxon>Fictibacillaceae</taxon>
        <taxon>Fictibacillus</taxon>
    </lineage>
</organism>
<dbReference type="GO" id="GO:0016757">
    <property type="term" value="F:glycosyltransferase activity"/>
    <property type="evidence" value="ECO:0007669"/>
    <property type="project" value="UniProtKB-KW"/>
</dbReference>
<evidence type="ECO:0000259" key="1">
    <source>
        <dbReference type="Pfam" id="PF13524"/>
    </source>
</evidence>
<evidence type="ECO:0000313" key="2">
    <source>
        <dbReference type="EMBL" id="MDN4523618.1"/>
    </source>
</evidence>
<accession>A0ABT8HS65</accession>
<name>A0ABT8HS65_9BACL</name>
<evidence type="ECO:0000313" key="3">
    <source>
        <dbReference type="Proteomes" id="UP001172721"/>
    </source>
</evidence>
<reference evidence="2" key="1">
    <citation type="submission" date="2023-07" db="EMBL/GenBank/DDBJ databases">
        <title>Fictibacillus sp. isolated from freshwater pond.</title>
        <authorList>
            <person name="Kirdat K."/>
            <person name="Bhat A."/>
            <person name="Mourya A."/>
            <person name="Yadav A."/>
        </authorList>
    </citation>
    <scope>NUCLEOTIDE SEQUENCE</scope>
    <source>
        <strain evidence="2">NE201</strain>
    </source>
</reference>
<protein>
    <submittedName>
        <fullName evidence="2">Glycosyltransferase</fullName>
        <ecNumber evidence="2">2.4.-.-</ecNumber>
    </submittedName>
</protein>
<dbReference type="InterPro" id="IPR055259">
    <property type="entry name" value="YkvP/CgeB_Glyco_trans-like"/>
</dbReference>
<proteinExistence type="predicted"/>
<dbReference type="RefSeq" id="WP_301164636.1">
    <property type="nucleotide sequence ID" value="NZ_JAUHTR010000001.1"/>
</dbReference>
<dbReference type="EMBL" id="JAUHTR010000001">
    <property type="protein sequence ID" value="MDN4523618.1"/>
    <property type="molecule type" value="Genomic_DNA"/>
</dbReference>
<comment type="caution">
    <text evidence="2">The sequence shown here is derived from an EMBL/GenBank/DDBJ whole genome shotgun (WGS) entry which is preliminary data.</text>
</comment>
<dbReference type="EC" id="2.4.-.-" evidence="2"/>
<sequence>MNILYIPSGFPRIYFYIDNNIVNQIKAAGHICTVFSHFKGMDALRLIINRFKPDLVLTSVSFLLPSEMAVYIKSQKIPSAVWLTEDPFYMDSTLKLAEHYDYLFTIEKSAIPYYFEKGHHQTYYLPLGTDPATFTSFDVKKMYDVCLIGFPYPDRIELINHITRESDLSLLLVGDEWMDILNNEQKQRVTIKTWTLPENAAKCYQQAHIALNPQRPHQLEINENSVQVPANSVNNRTFDLAACGVFQLLSSKKVLPLHMTENEELVFYENKEDCLNKIQFYLTHPHEAMAIAEKAKATVLKFHTFKHRIQEMLRIIQENHA</sequence>
<dbReference type="Pfam" id="PF13524">
    <property type="entry name" value="Glyco_trans_1_2"/>
    <property type="match status" value="1"/>
</dbReference>